<feature type="transmembrane region" description="Helical" evidence="1">
    <location>
        <begin position="39"/>
        <end position="60"/>
    </location>
</feature>
<evidence type="ECO:0000256" key="1">
    <source>
        <dbReference type="SAM" id="Phobius"/>
    </source>
</evidence>
<proteinExistence type="predicted"/>
<sequence>MSSITDLSPESEELGFNQASYVGVPGNTVPLGQLDTVALLQYGGISVAIILSLSCLIAVLNKGNADLIKVLLPLVTKQQNKRGKGK</sequence>
<gene>
    <name evidence="2" type="ORF">H6G81_21295</name>
</gene>
<dbReference type="EMBL" id="JACJTA010000052">
    <property type="protein sequence ID" value="MBD2606991.1"/>
    <property type="molecule type" value="Genomic_DNA"/>
</dbReference>
<dbReference type="RefSeq" id="WP_038296018.1">
    <property type="nucleotide sequence ID" value="NZ_JACJTA010000052.1"/>
</dbReference>
<keyword evidence="1" id="KW-1133">Transmembrane helix</keyword>
<accession>A0ABR8GV87</accession>
<reference evidence="2 3" key="1">
    <citation type="journal article" date="2020" name="ISME J.">
        <title>Comparative genomics reveals insights into cyanobacterial evolution and habitat adaptation.</title>
        <authorList>
            <person name="Chen M.Y."/>
            <person name="Teng W.K."/>
            <person name="Zhao L."/>
            <person name="Hu C.X."/>
            <person name="Zhou Y.K."/>
            <person name="Han B.P."/>
            <person name="Song L.R."/>
            <person name="Shu W.S."/>
        </authorList>
    </citation>
    <scope>NUCLEOTIDE SEQUENCE [LARGE SCALE GENOMIC DNA]</scope>
    <source>
        <strain evidence="2 3">FACHB-248</strain>
    </source>
</reference>
<dbReference type="Proteomes" id="UP000660380">
    <property type="component" value="Unassembled WGS sequence"/>
</dbReference>
<evidence type="ECO:0000313" key="3">
    <source>
        <dbReference type="Proteomes" id="UP000660380"/>
    </source>
</evidence>
<comment type="caution">
    <text evidence="2">The sequence shown here is derived from an EMBL/GenBank/DDBJ whole genome shotgun (WGS) entry which is preliminary data.</text>
</comment>
<organism evidence="2 3">
    <name type="scientific">Scytonema hofmannii FACHB-248</name>
    <dbReference type="NCBI Taxonomy" id="1842502"/>
    <lineage>
        <taxon>Bacteria</taxon>
        <taxon>Bacillati</taxon>
        <taxon>Cyanobacteriota</taxon>
        <taxon>Cyanophyceae</taxon>
        <taxon>Nostocales</taxon>
        <taxon>Scytonemataceae</taxon>
        <taxon>Scytonema</taxon>
    </lineage>
</organism>
<keyword evidence="3" id="KW-1185">Reference proteome</keyword>
<protein>
    <submittedName>
        <fullName evidence="2">Uncharacterized protein</fullName>
    </submittedName>
</protein>
<evidence type="ECO:0000313" key="2">
    <source>
        <dbReference type="EMBL" id="MBD2606991.1"/>
    </source>
</evidence>
<name>A0ABR8GV87_9CYAN</name>
<keyword evidence="1" id="KW-0472">Membrane</keyword>
<keyword evidence="1" id="KW-0812">Transmembrane</keyword>